<dbReference type="EMBL" id="FTOE01000007">
    <property type="protein sequence ID" value="SIS90121.1"/>
    <property type="molecule type" value="Genomic_DNA"/>
</dbReference>
<keyword evidence="2" id="KW-0732">Signal</keyword>
<dbReference type="Gene3D" id="3.10.450.160">
    <property type="entry name" value="inner membrane protein cigr"/>
    <property type="match status" value="1"/>
</dbReference>
<gene>
    <name evidence="3" type="ORF">SAMN05421760_10751</name>
</gene>
<evidence type="ECO:0000313" key="3">
    <source>
        <dbReference type="EMBL" id="SIS90121.1"/>
    </source>
</evidence>
<feature type="region of interest" description="Disordered" evidence="1">
    <location>
        <begin position="33"/>
        <end position="64"/>
    </location>
</feature>
<sequence length="173" mass="19671">MTTFSNRSSDNRSSLRLIVMGVVLALMSGGAFADKKNSEDKGKNKEKKHQSDNGHGDRDDKGRDDYRRVTTVYFDNHGRRVVSEYYSHQERRNHCPPGLKKKNNGCQPPGQAKKWHKGRPLAEDTVYYELPQELLIRLPVPPVNHRYVRVAGDILMVTIGTSLVVDAIEDILR</sequence>
<name>A0A1N7MW06_9GAMM</name>
<dbReference type="STRING" id="619304.SAMN05421760_10751"/>
<dbReference type="Proteomes" id="UP000185999">
    <property type="component" value="Unassembled WGS sequence"/>
</dbReference>
<organism evidence="3 4">
    <name type="scientific">Neptunomonas antarctica</name>
    <dbReference type="NCBI Taxonomy" id="619304"/>
    <lineage>
        <taxon>Bacteria</taxon>
        <taxon>Pseudomonadati</taxon>
        <taxon>Pseudomonadota</taxon>
        <taxon>Gammaproteobacteria</taxon>
        <taxon>Oceanospirillales</taxon>
        <taxon>Oceanospirillaceae</taxon>
        <taxon>Neptunomonas</taxon>
    </lineage>
</organism>
<evidence type="ECO:0000256" key="1">
    <source>
        <dbReference type="SAM" id="MobiDB-lite"/>
    </source>
</evidence>
<accession>A0A1N7MW06</accession>
<reference evidence="4" key="1">
    <citation type="submission" date="2017-01" db="EMBL/GenBank/DDBJ databases">
        <authorList>
            <person name="Varghese N."/>
            <person name="Submissions S."/>
        </authorList>
    </citation>
    <scope>NUCLEOTIDE SEQUENCE [LARGE SCALE GENOMIC DNA]</scope>
    <source>
        <strain evidence="4">DSM 22306</strain>
    </source>
</reference>
<dbReference type="RefSeq" id="WP_054340736.1">
    <property type="nucleotide sequence ID" value="NZ_FTOE01000007.1"/>
</dbReference>
<proteinExistence type="predicted"/>
<evidence type="ECO:0008006" key="5">
    <source>
        <dbReference type="Google" id="ProtNLM"/>
    </source>
</evidence>
<keyword evidence="4" id="KW-1185">Reference proteome</keyword>
<feature type="signal peptide" evidence="2">
    <location>
        <begin position="1"/>
        <end position="33"/>
    </location>
</feature>
<feature type="chain" id="PRO_5009943559" description="Nickel/cobalt transporter regulator" evidence="2">
    <location>
        <begin position="34"/>
        <end position="173"/>
    </location>
</feature>
<dbReference type="AlphaFoldDB" id="A0A1N7MW06"/>
<evidence type="ECO:0000313" key="4">
    <source>
        <dbReference type="Proteomes" id="UP000185999"/>
    </source>
</evidence>
<feature type="region of interest" description="Disordered" evidence="1">
    <location>
        <begin position="87"/>
        <end position="118"/>
    </location>
</feature>
<protein>
    <recommendedName>
        <fullName evidence="5">Nickel/cobalt transporter regulator</fullName>
    </recommendedName>
</protein>
<evidence type="ECO:0000256" key="2">
    <source>
        <dbReference type="SAM" id="SignalP"/>
    </source>
</evidence>